<comment type="caution">
    <text evidence="2">The sequence shown here is derived from an EMBL/GenBank/DDBJ whole genome shotgun (WGS) entry which is preliminary data.</text>
</comment>
<keyword evidence="1" id="KW-0472">Membrane</keyword>
<dbReference type="InterPro" id="IPR013783">
    <property type="entry name" value="Ig-like_fold"/>
</dbReference>
<proteinExistence type="predicted"/>
<keyword evidence="1" id="KW-1133">Transmembrane helix</keyword>
<reference evidence="2 3" key="1">
    <citation type="submission" date="2017-09" db="EMBL/GenBank/DDBJ databases">
        <title>Depth-based differentiation of microbial function through sediment-hosted aquifers and enrichment of novel symbionts in the deep terrestrial subsurface.</title>
        <authorList>
            <person name="Probst A.J."/>
            <person name="Ladd B."/>
            <person name="Jarett J.K."/>
            <person name="Geller-Mcgrath D.E."/>
            <person name="Sieber C.M."/>
            <person name="Emerson J.B."/>
            <person name="Anantharaman K."/>
            <person name="Thomas B.C."/>
            <person name="Malmstrom R."/>
            <person name="Stieglmeier M."/>
            <person name="Klingl A."/>
            <person name="Woyke T."/>
            <person name="Ryan C.M."/>
            <person name="Banfield J.F."/>
        </authorList>
    </citation>
    <scope>NUCLEOTIDE SEQUENCE [LARGE SCALE GENOMIC DNA]</scope>
    <source>
        <strain evidence="2">CG22_combo_CG10-13_8_21_14_all_43_12</strain>
    </source>
</reference>
<sequence>MNCCDTKNKQANKGTLDPFVIGIIAVTVIILFGAIFLAGKTGGTVSVPVDTQVSLTTSDTKYDWGDIDINGGMAIKDFGIKNNGSSVLKLYDVKTSCTCTTAQLKSASLTSPKFSMHDKGPFVFEINPGESASLIVEFDPLFHGPNGTGPISRTITMSSNDANNPTLSYILTANVVKK</sequence>
<protein>
    <recommendedName>
        <fullName evidence="4">DUF1573 domain-containing protein</fullName>
    </recommendedName>
</protein>
<dbReference type="InterPro" id="IPR011467">
    <property type="entry name" value="DUF1573"/>
</dbReference>
<organism evidence="2 3">
    <name type="scientific">Candidatus Collierbacteria bacterium CG22_combo_CG10-13_8_21_14_all_43_12</name>
    <dbReference type="NCBI Taxonomy" id="1974537"/>
    <lineage>
        <taxon>Bacteria</taxon>
        <taxon>Candidatus Collieribacteriota</taxon>
    </lineage>
</organism>
<dbReference type="Gene3D" id="2.60.40.10">
    <property type="entry name" value="Immunoglobulins"/>
    <property type="match status" value="1"/>
</dbReference>
<gene>
    <name evidence="2" type="ORF">COW83_03825</name>
</gene>
<dbReference type="EMBL" id="PCTR01000117">
    <property type="protein sequence ID" value="PIP85522.1"/>
    <property type="molecule type" value="Genomic_DNA"/>
</dbReference>
<feature type="transmembrane region" description="Helical" evidence="1">
    <location>
        <begin position="19"/>
        <end position="38"/>
    </location>
</feature>
<dbReference type="AlphaFoldDB" id="A0A2H0DTN9"/>
<evidence type="ECO:0008006" key="4">
    <source>
        <dbReference type="Google" id="ProtNLM"/>
    </source>
</evidence>
<evidence type="ECO:0000313" key="2">
    <source>
        <dbReference type="EMBL" id="PIP85522.1"/>
    </source>
</evidence>
<dbReference type="Proteomes" id="UP000231136">
    <property type="component" value="Unassembled WGS sequence"/>
</dbReference>
<name>A0A2H0DTN9_9BACT</name>
<accession>A0A2H0DTN9</accession>
<evidence type="ECO:0000313" key="3">
    <source>
        <dbReference type="Proteomes" id="UP000231136"/>
    </source>
</evidence>
<keyword evidence="1" id="KW-0812">Transmembrane</keyword>
<dbReference type="Pfam" id="PF07610">
    <property type="entry name" value="DUF1573"/>
    <property type="match status" value="1"/>
</dbReference>
<evidence type="ECO:0000256" key="1">
    <source>
        <dbReference type="SAM" id="Phobius"/>
    </source>
</evidence>